<keyword evidence="2" id="KW-1185">Reference proteome</keyword>
<proteinExistence type="predicted"/>
<dbReference type="RefSeq" id="WP_144200179.1">
    <property type="nucleotide sequence ID" value="NZ_CAJPVH010000008.1"/>
</dbReference>
<organism evidence="1 2">
    <name type="scientific">Cupriavidus campinensis</name>
    <dbReference type="NCBI Taxonomy" id="151783"/>
    <lineage>
        <taxon>Bacteria</taxon>
        <taxon>Pseudomonadati</taxon>
        <taxon>Pseudomonadota</taxon>
        <taxon>Betaproteobacteria</taxon>
        <taxon>Burkholderiales</taxon>
        <taxon>Burkholderiaceae</taxon>
        <taxon>Cupriavidus</taxon>
    </lineage>
</organism>
<evidence type="ECO:0000313" key="2">
    <source>
        <dbReference type="Proteomes" id="UP000318943"/>
    </source>
</evidence>
<name>A0ABY3EJ97_9BURK</name>
<evidence type="ECO:0000313" key="1">
    <source>
        <dbReference type="EMBL" id="TSP11005.1"/>
    </source>
</evidence>
<sequence>MDHRNVVTIDGRRTIFGLSWRVIDQLGSRNDVIKQMKRDGARWQASYKTARYLENLGTMRSAPPKGRVLSAAGQAALHPNIRGTTALIVLEEEGSQVAQGLVGIIGLQSGNVTMDVLVSPADAPATIRAYTDRLAKTEESFRVHGTIQTPQIQQAVSRAEGQFPFTWHDLIPPQRGLRGFFGRSTPSVYLRPLKTDQALKYTAIASVSVAVIAAGLYANDVLQERDEAARAFAAKQKQDPRHLYQESIKQFLATPRILLRDAIPAVRTSIGPVNVQMAGWKLKTISCNSSSCSATWERDFGTFDEFISRAPEAWLPVVPDENLSRLTHTFPLEMPKRTLPDRKAWLTQTAFLQSEASRWQRLKELGLSITLQKPELRALPSVASASVQSQAIYAAVPEAIRGSTWNISKTDWLLSKAFENAPESMSLEQLTISFTGKGVQFDASGVSYVSK</sequence>
<evidence type="ECO:0008006" key="3">
    <source>
        <dbReference type="Google" id="ProtNLM"/>
    </source>
</evidence>
<accession>A0ABY3EJ97</accession>
<reference evidence="1 2" key="1">
    <citation type="submission" date="2019-05" db="EMBL/GenBank/DDBJ databases">
        <title>Whole genome sequence analysis of Cupriavidus campinensis S14E4C strain.</title>
        <authorList>
            <person name="Abbaszade G."/>
            <person name="Szabo A."/>
            <person name="Toumi M."/>
            <person name="Toth E."/>
        </authorList>
    </citation>
    <scope>NUCLEOTIDE SEQUENCE [LARGE SCALE GENOMIC DNA]</scope>
    <source>
        <strain evidence="1 2">S14E4C</strain>
    </source>
</reference>
<gene>
    <name evidence="1" type="ORF">FGG12_19265</name>
</gene>
<dbReference type="Proteomes" id="UP000318943">
    <property type="component" value="Unassembled WGS sequence"/>
</dbReference>
<dbReference type="EMBL" id="VCIZ01000012">
    <property type="protein sequence ID" value="TSP11005.1"/>
    <property type="molecule type" value="Genomic_DNA"/>
</dbReference>
<comment type="caution">
    <text evidence="1">The sequence shown here is derived from an EMBL/GenBank/DDBJ whole genome shotgun (WGS) entry which is preliminary data.</text>
</comment>
<protein>
    <recommendedName>
        <fullName evidence="3">Type 4b pilus protein PilO2</fullName>
    </recommendedName>
</protein>